<comment type="caution">
    <text evidence="3">The sequence shown here is derived from an EMBL/GenBank/DDBJ whole genome shotgun (WGS) entry which is preliminary data.</text>
</comment>
<feature type="compositionally biased region" description="Low complexity" evidence="2">
    <location>
        <begin position="439"/>
        <end position="461"/>
    </location>
</feature>
<feature type="compositionally biased region" description="Low complexity" evidence="2">
    <location>
        <begin position="778"/>
        <end position="791"/>
    </location>
</feature>
<evidence type="ECO:0008006" key="5">
    <source>
        <dbReference type="Google" id="ProtNLM"/>
    </source>
</evidence>
<evidence type="ECO:0000256" key="1">
    <source>
        <dbReference type="ARBA" id="ARBA00008372"/>
    </source>
</evidence>
<dbReference type="InterPro" id="IPR012337">
    <property type="entry name" value="RNaseH-like_sf"/>
</dbReference>
<evidence type="ECO:0000313" key="4">
    <source>
        <dbReference type="Proteomes" id="UP001194580"/>
    </source>
</evidence>
<dbReference type="Gene3D" id="3.30.420.10">
    <property type="entry name" value="Ribonuclease H-like superfamily/Ribonuclease H"/>
    <property type="match status" value="3"/>
</dbReference>
<reference evidence="3" key="1">
    <citation type="journal article" date="2020" name="Fungal Divers.">
        <title>Resolving the Mortierellaceae phylogeny through synthesis of multi-gene phylogenetics and phylogenomics.</title>
        <authorList>
            <person name="Vandepol N."/>
            <person name="Liber J."/>
            <person name="Desiro A."/>
            <person name="Na H."/>
            <person name="Kennedy M."/>
            <person name="Barry K."/>
            <person name="Grigoriev I.V."/>
            <person name="Miller A.N."/>
            <person name="O'Donnell K."/>
            <person name="Stajich J.E."/>
            <person name="Bonito G."/>
        </authorList>
    </citation>
    <scope>NUCLEOTIDE SEQUENCE</scope>
    <source>
        <strain evidence="3">NRRL 28262</strain>
    </source>
</reference>
<dbReference type="SUPFAM" id="SSF82708">
    <property type="entry name" value="R3H domain"/>
    <property type="match status" value="1"/>
</dbReference>
<organism evidence="3 4">
    <name type="scientific">Linnemannia exigua</name>
    <dbReference type="NCBI Taxonomy" id="604196"/>
    <lineage>
        <taxon>Eukaryota</taxon>
        <taxon>Fungi</taxon>
        <taxon>Fungi incertae sedis</taxon>
        <taxon>Mucoromycota</taxon>
        <taxon>Mortierellomycotina</taxon>
        <taxon>Mortierellomycetes</taxon>
        <taxon>Mortierellales</taxon>
        <taxon>Mortierellaceae</taxon>
        <taxon>Linnemannia</taxon>
    </lineage>
</organism>
<gene>
    <name evidence="3" type="ORF">BGZ95_003166</name>
</gene>
<dbReference type="InterPro" id="IPR036397">
    <property type="entry name" value="RNaseH_sf"/>
</dbReference>
<evidence type="ECO:0000256" key="2">
    <source>
        <dbReference type="SAM" id="MobiDB-lite"/>
    </source>
</evidence>
<dbReference type="Pfam" id="PF04857">
    <property type="entry name" value="CAF1"/>
    <property type="match status" value="1"/>
</dbReference>
<dbReference type="GO" id="GO:0003723">
    <property type="term" value="F:RNA binding"/>
    <property type="evidence" value="ECO:0007669"/>
    <property type="project" value="TreeGrafter"/>
</dbReference>
<name>A0AAD4D4M8_9FUNG</name>
<feature type="compositionally biased region" description="Low complexity" evidence="2">
    <location>
        <begin position="415"/>
        <end position="427"/>
    </location>
</feature>
<feature type="region of interest" description="Disordered" evidence="2">
    <location>
        <begin position="749"/>
        <end position="794"/>
    </location>
</feature>
<sequence>MEILKEDFEATLPLLHEAISKCDFVAMDTEFTGLNTPANAHRHPDSLSTRYSKVSASANDFLVIQLGICTFTWCNELGAYEARPFNFPCFPSNDDEAKSGERFFMSQSSSLEFLLKNDFDFNKWIRHGIPYLTRREEQDYIIRKTQKEAEKAVTNNHDIPLDDRNRSFVETTIAKIKDWLETTKGLHGDSLTIPANNAFFRRLVHQVIRTEFNGDLDSTSNAQERTMTLRRMTDKIRKEKEDAKIARPPKLNLRRVIDLIVESKKPMIGHNCLLDLMLITRQFLWQLPHELEDWKRAVMLEWNTVIDTKHLASHPLIRPHLDNTGLETVSLTAQREPFNIIGPKVVMAKQFDRYAIKPVKEKEYAQPHTPGTFVTGCVRNDLNGNKSEAAPPATIKSGPVYTLEPFTPSNTTVHSEAPAATATSESPVDAGSKAPVVDAASTPAVATNATPATKPTAAPATEKTEKYHEAGYDAFITGLSYLRLAGYVLKERQRQDGMDSEHSSKKRKIDSSDDVAMVTDSEVTINGENKDTEDEFAKAAREYQQASAAHKSADKASDNDEEVEDGEVEETEVEKKAILEKRKRMIMENPTQEFLEDEELLEYYNKLHVMRSDFPIMNLAGPDPEPEDRPLSYLLRNVHSSMLSSTLFHLFQEYNPFTFSWVDDNSVWIQLSKFAPGPPGEESTREPYEPRPLTLGRLGEDYVDPFCVGSDEKAVKGREMGVVPQAADIEIVAWKQWYVEREAGERQQREVLKQQREQQAAQNQQSRRGPLKRPFRAGPGVSTPTVSTPTTDSAQVFNGAAAAIAAPATPNKPEDVLETVAAAAAGAKRKHDGEGEQGRD</sequence>
<feature type="region of interest" description="Disordered" evidence="2">
    <location>
        <begin position="493"/>
        <end position="514"/>
    </location>
</feature>
<comment type="similarity">
    <text evidence="1">Belongs to the CAF1 family.</text>
</comment>
<dbReference type="Proteomes" id="UP001194580">
    <property type="component" value="Unassembled WGS sequence"/>
</dbReference>
<feature type="compositionally biased region" description="Acidic residues" evidence="2">
    <location>
        <begin position="559"/>
        <end position="568"/>
    </location>
</feature>
<feature type="compositionally biased region" description="Basic and acidic residues" evidence="2">
    <location>
        <begin position="831"/>
        <end position="840"/>
    </location>
</feature>
<feature type="region of interest" description="Disordered" evidence="2">
    <location>
        <begin position="806"/>
        <end position="840"/>
    </location>
</feature>
<dbReference type="InterPro" id="IPR036867">
    <property type="entry name" value="R3H_dom_sf"/>
</dbReference>
<feature type="compositionally biased region" description="Basic and acidic residues" evidence="2">
    <location>
        <begin position="493"/>
        <end position="503"/>
    </location>
</feature>
<dbReference type="PANTHER" id="PTHR15092">
    <property type="entry name" value="POLY A -SPECIFIC RIBONUCLEASE/TARGET OF EGR1, MEMBER 1"/>
    <property type="match status" value="1"/>
</dbReference>
<dbReference type="InterPro" id="IPR006941">
    <property type="entry name" value="RNase_CAF1"/>
</dbReference>
<evidence type="ECO:0000313" key="3">
    <source>
        <dbReference type="EMBL" id="KAG0265964.1"/>
    </source>
</evidence>
<protein>
    <recommendedName>
        <fullName evidence="5">CAF1-domain-containing protein</fullName>
    </recommendedName>
</protein>
<dbReference type="GO" id="GO:0000175">
    <property type="term" value="F:3'-5'-RNA exonuclease activity"/>
    <property type="evidence" value="ECO:0007669"/>
    <property type="project" value="TreeGrafter"/>
</dbReference>
<keyword evidence="4" id="KW-1185">Reference proteome</keyword>
<dbReference type="InterPro" id="IPR051181">
    <property type="entry name" value="CAF1_poly(A)_ribonucleases"/>
</dbReference>
<dbReference type="AlphaFoldDB" id="A0AAD4D4M8"/>
<dbReference type="EMBL" id="JAAAIL010001704">
    <property type="protein sequence ID" value="KAG0265964.1"/>
    <property type="molecule type" value="Genomic_DNA"/>
</dbReference>
<feature type="compositionally biased region" description="Low complexity" evidence="2">
    <location>
        <begin position="757"/>
        <end position="768"/>
    </location>
</feature>
<feature type="region of interest" description="Disordered" evidence="2">
    <location>
        <begin position="407"/>
        <end position="465"/>
    </location>
</feature>
<dbReference type="PANTHER" id="PTHR15092:SF22">
    <property type="entry name" value="POLY(A)-SPECIFIC RIBONUCLEASE PNLDC1"/>
    <property type="match status" value="1"/>
</dbReference>
<proteinExistence type="inferred from homology"/>
<accession>A0AAD4D4M8</accession>
<dbReference type="SUPFAM" id="SSF53098">
    <property type="entry name" value="Ribonuclease H-like"/>
    <property type="match status" value="1"/>
</dbReference>
<feature type="region of interest" description="Disordered" evidence="2">
    <location>
        <begin position="541"/>
        <end position="568"/>
    </location>
</feature>